<organism evidence="6 7">
    <name type="scientific">Antarcticimicrobium sediminis</name>
    <dbReference type="NCBI Taxonomy" id="2546227"/>
    <lineage>
        <taxon>Bacteria</taxon>
        <taxon>Pseudomonadati</taxon>
        <taxon>Pseudomonadota</taxon>
        <taxon>Alphaproteobacteria</taxon>
        <taxon>Rhodobacterales</taxon>
        <taxon>Paracoccaceae</taxon>
        <taxon>Antarcticimicrobium</taxon>
    </lineage>
</organism>
<proteinExistence type="inferred from homology"/>
<dbReference type="SUPFAM" id="SSF53850">
    <property type="entry name" value="Periplasmic binding protein-like II"/>
    <property type="match status" value="1"/>
</dbReference>
<keyword evidence="3" id="KW-0238">DNA-binding</keyword>
<evidence type="ECO:0000313" key="6">
    <source>
        <dbReference type="EMBL" id="TDE40424.1"/>
    </source>
</evidence>
<dbReference type="Gene3D" id="3.40.190.10">
    <property type="entry name" value="Periplasmic binding protein-like II"/>
    <property type="match status" value="2"/>
</dbReference>
<keyword evidence="4" id="KW-0804">Transcription</keyword>
<reference evidence="6 7" key="1">
    <citation type="submission" date="2019-03" db="EMBL/GenBank/DDBJ databases">
        <authorList>
            <person name="Zhang S."/>
        </authorList>
    </citation>
    <scope>NUCLEOTIDE SEQUENCE [LARGE SCALE GENOMIC DNA]</scope>
    <source>
        <strain evidence="6 7">S4J41</strain>
    </source>
</reference>
<dbReference type="PANTHER" id="PTHR30346">
    <property type="entry name" value="TRANSCRIPTIONAL DUAL REGULATOR HCAR-RELATED"/>
    <property type="match status" value="1"/>
</dbReference>
<dbReference type="OrthoDB" id="9815174at2"/>
<gene>
    <name evidence="6" type="ORF">E1B25_03930</name>
</gene>
<keyword evidence="7" id="KW-1185">Reference proteome</keyword>
<dbReference type="PROSITE" id="PS50931">
    <property type="entry name" value="HTH_LYSR"/>
    <property type="match status" value="1"/>
</dbReference>
<dbReference type="PANTHER" id="PTHR30346:SF0">
    <property type="entry name" value="HCA OPERON TRANSCRIPTIONAL ACTIVATOR HCAR"/>
    <property type="match status" value="1"/>
</dbReference>
<dbReference type="GO" id="GO:0003700">
    <property type="term" value="F:DNA-binding transcription factor activity"/>
    <property type="evidence" value="ECO:0007669"/>
    <property type="project" value="InterPro"/>
</dbReference>
<dbReference type="Pfam" id="PF00126">
    <property type="entry name" value="HTH_1"/>
    <property type="match status" value="1"/>
</dbReference>
<sequence>MNFRHLKYFVATAESGQVSRAATLLSISQSSVTGAIRDLEAELGATLFQRSAQGMELTEAGREFLASAHEILEKLDEASKLTRRHSTVTGVISLAATYTVLGYFLPYHLDRLAHLYPGLEIRLSELNRESIEEGLLSNRFDMAVVLTSNLNNPELDSETLLRSSRRLWVPNNHRFLRKGKGKASFKEISEEEYIMLTIDEAAHTTMKYWSGTSYQPKVRLRTSSLEAVRSMIANGQGITILSDMVYRPWSLEGKRIGTVTTEREIPSMDVGLAWRPGIEFSRPVAVLADYFRQCYTLPQTPFSLPRS</sequence>
<evidence type="ECO:0000256" key="1">
    <source>
        <dbReference type="ARBA" id="ARBA00009437"/>
    </source>
</evidence>
<dbReference type="Proteomes" id="UP000294662">
    <property type="component" value="Unassembled WGS sequence"/>
</dbReference>
<dbReference type="SUPFAM" id="SSF46785">
    <property type="entry name" value="Winged helix' DNA-binding domain"/>
    <property type="match status" value="1"/>
</dbReference>
<dbReference type="InterPro" id="IPR036390">
    <property type="entry name" value="WH_DNA-bd_sf"/>
</dbReference>
<evidence type="ECO:0000313" key="7">
    <source>
        <dbReference type="Proteomes" id="UP000294662"/>
    </source>
</evidence>
<dbReference type="EMBL" id="SMFP01000002">
    <property type="protein sequence ID" value="TDE40424.1"/>
    <property type="molecule type" value="Genomic_DNA"/>
</dbReference>
<dbReference type="Pfam" id="PF03466">
    <property type="entry name" value="LysR_substrate"/>
    <property type="match status" value="1"/>
</dbReference>
<name>A0A4R5EZA2_9RHOB</name>
<comment type="similarity">
    <text evidence="1">Belongs to the LysR transcriptional regulatory family.</text>
</comment>
<dbReference type="GO" id="GO:0032993">
    <property type="term" value="C:protein-DNA complex"/>
    <property type="evidence" value="ECO:0007669"/>
    <property type="project" value="TreeGrafter"/>
</dbReference>
<evidence type="ECO:0000256" key="2">
    <source>
        <dbReference type="ARBA" id="ARBA00023015"/>
    </source>
</evidence>
<dbReference type="InterPro" id="IPR036388">
    <property type="entry name" value="WH-like_DNA-bd_sf"/>
</dbReference>
<comment type="caution">
    <text evidence="6">The sequence shown here is derived from an EMBL/GenBank/DDBJ whole genome shotgun (WGS) entry which is preliminary data.</text>
</comment>
<protein>
    <submittedName>
        <fullName evidence="6">LysR family transcriptional regulator</fullName>
    </submittedName>
</protein>
<dbReference type="PRINTS" id="PR00039">
    <property type="entry name" value="HTHLYSR"/>
</dbReference>
<dbReference type="Gene3D" id="1.10.10.10">
    <property type="entry name" value="Winged helix-like DNA-binding domain superfamily/Winged helix DNA-binding domain"/>
    <property type="match status" value="1"/>
</dbReference>
<dbReference type="InterPro" id="IPR000847">
    <property type="entry name" value="LysR_HTH_N"/>
</dbReference>
<dbReference type="AlphaFoldDB" id="A0A4R5EZA2"/>
<evidence type="ECO:0000256" key="4">
    <source>
        <dbReference type="ARBA" id="ARBA00023163"/>
    </source>
</evidence>
<keyword evidence="2" id="KW-0805">Transcription regulation</keyword>
<evidence type="ECO:0000259" key="5">
    <source>
        <dbReference type="PROSITE" id="PS50931"/>
    </source>
</evidence>
<evidence type="ECO:0000256" key="3">
    <source>
        <dbReference type="ARBA" id="ARBA00023125"/>
    </source>
</evidence>
<dbReference type="InterPro" id="IPR005119">
    <property type="entry name" value="LysR_subst-bd"/>
</dbReference>
<accession>A0A4R5EZA2</accession>
<dbReference type="GO" id="GO:0003677">
    <property type="term" value="F:DNA binding"/>
    <property type="evidence" value="ECO:0007669"/>
    <property type="project" value="UniProtKB-KW"/>
</dbReference>
<dbReference type="FunFam" id="1.10.10.10:FF:000001">
    <property type="entry name" value="LysR family transcriptional regulator"/>
    <property type="match status" value="1"/>
</dbReference>
<feature type="domain" description="HTH lysR-type" evidence="5">
    <location>
        <begin position="1"/>
        <end position="58"/>
    </location>
</feature>